<feature type="signal peptide" evidence="1">
    <location>
        <begin position="1"/>
        <end position="27"/>
    </location>
</feature>
<protein>
    <recommendedName>
        <fullName evidence="4">Ig-like domain-containing protein</fullName>
    </recommendedName>
</protein>
<accession>A0A9P6NUR3</accession>
<reference evidence="2" key="1">
    <citation type="submission" date="2013-11" db="EMBL/GenBank/DDBJ databases">
        <title>Genome sequence of the fusiform rust pathogen reveals effectors for host alternation and coevolution with pine.</title>
        <authorList>
            <consortium name="DOE Joint Genome Institute"/>
            <person name="Smith K."/>
            <person name="Pendleton A."/>
            <person name="Kubisiak T."/>
            <person name="Anderson C."/>
            <person name="Salamov A."/>
            <person name="Aerts A."/>
            <person name="Riley R."/>
            <person name="Clum A."/>
            <person name="Lindquist E."/>
            <person name="Ence D."/>
            <person name="Campbell M."/>
            <person name="Kronenberg Z."/>
            <person name="Feau N."/>
            <person name="Dhillon B."/>
            <person name="Hamelin R."/>
            <person name="Burleigh J."/>
            <person name="Smith J."/>
            <person name="Yandell M."/>
            <person name="Nelson C."/>
            <person name="Grigoriev I."/>
            <person name="Davis J."/>
        </authorList>
    </citation>
    <scope>NUCLEOTIDE SEQUENCE</scope>
    <source>
        <strain evidence="2">G11</strain>
    </source>
</reference>
<comment type="caution">
    <text evidence="2">The sequence shown here is derived from an EMBL/GenBank/DDBJ whole genome shotgun (WGS) entry which is preliminary data.</text>
</comment>
<evidence type="ECO:0000256" key="1">
    <source>
        <dbReference type="SAM" id="SignalP"/>
    </source>
</evidence>
<gene>
    <name evidence="2" type="ORF">CROQUDRAFT_650572</name>
</gene>
<keyword evidence="1" id="KW-0732">Signal</keyword>
<organism evidence="2 3">
    <name type="scientific">Cronartium quercuum f. sp. fusiforme G11</name>
    <dbReference type="NCBI Taxonomy" id="708437"/>
    <lineage>
        <taxon>Eukaryota</taxon>
        <taxon>Fungi</taxon>
        <taxon>Dikarya</taxon>
        <taxon>Basidiomycota</taxon>
        <taxon>Pucciniomycotina</taxon>
        <taxon>Pucciniomycetes</taxon>
        <taxon>Pucciniales</taxon>
        <taxon>Coleosporiaceae</taxon>
        <taxon>Cronartium</taxon>
    </lineage>
</organism>
<evidence type="ECO:0000313" key="3">
    <source>
        <dbReference type="Proteomes" id="UP000886653"/>
    </source>
</evidence>
<proteinExistence type="predicted"/>
<sequence>MRSPLRAFASVFLLINCLLWSTQPAAALECSYSMTDMTAVNDPGYTLCKTSSTDKGYKCKTISCSSVTLTSCHEGPSKPKRPESFLWYTTNQNPTRYVGYRVGSKTNCDGLVVQEAGLNTAPSAVCNVGSCEKK</sequence>
<dbReference type="EMBL" id="MU167210">
    <property type="protein sequence ID" value="KAG0151992.1"/>
    <property type="molecule type" value="Genomic_DNA"/>
</dbReference>
<evidence type="ECO:0000313" key="2">
    <source>
        <dbReference type="EMBL" id="KAG0151992.1"/>
    </source>
</evidence>
<feature type="chain" id="PRO_5040246373" description="Ig-like domain-containing protein" evidence="1">
    <location>
        <begin position="28"/>
        <end position="134"/>
    </location>
</feature>
<dbReference type="Proteomes" id="UP000886653">
    <property type="component" value="Unassembled WGS sequence"/>
</dbReference>
<keyword evidence="3" id="KW-1185">Reference proteome</keyword>
<dbReference type="AlphaFoldDB" id="A0A9P6NUR3"/>
<evidence type="ECO:0008006" key="4">
    <source>
        <dbReference type="Google" id="ProtNLM"/>
    </source>
</evidence>
<name>A0A9P6NUR3_9BASI</name>